<feature type="region of interest" description="Disordered" evidence="1">
    <location>
        <begin position="53"/>
        <end position="114"/>
    </location>
</feature>
<organism evidence="3 4">
    <name type="scientific">Rhodoferax ferrireducens</name>
    <dbReference type="NCBI Taxonomy" id="192843"/>
    <lineage>
        <taxon>Bacteria</taxon>
        <taxon>Pseudomonadati</taxon>
        <taxon>Pseudomonadota</taxon>
        <taxon>Betaproteobacteria</taxon>
        <taxon>Burkholderiales</taxon>
        <taxon>Comamonadaceae</taxon>
        <taxon>Rhodoferax</taxon>
    </lineage>
</organism>
<evidence type="ECO:0000313" key="3">
    <source>
        <dbReference type="EMBL" id="OQW86646.1"/>
    </source>
</evidence>
<dbReference type="Pfam" id="PF13103">
    <property type="entry name" value="TonB_2"/>
    <property type="match status" value="1"/>
</dbReference>
<evidence type="ECO:0008006" key="5">
    <source>
        <dbReference type="Google" id="ProtNLM"/>
    </source>
</evidence>
<dbReference type="Gene3D" id="3.30.1150.10">
    <property type="match status" value="1"/>
</dbReference>
<feature type="compositionally biased region" description="Pro residues" evidence="1">
    <location>
        <begin position="55"/>
        <end position="72"/>
    </location>
</feature>
<keyword evidence="2" id="KW-0812">Transmembrane</keyword>
<protein>
    <recommendedName>
        <fullName evidence="5">TonB-dependent receptor</fullName>
    </recommendedName>
</protein>
<reference evidence="3 4" key="1">
    <citation type="submission" date="2017-01" db="EMBL/GenBank/DDBJ databases">
        <title>Novel large sulfur bacteria in the metagenomes of groundwater-fed chemosynthetic microbial mats in the Lake Huron basin.</title>
        <authorList>
            <person name="Sharrar A.M."/>
            <person name="Flood B.E."/>
            <person name="Bailey J.V."/>
            <person name="Jones D.S."/>
            <person name="Biddanda B."/>
            <person name="Ruberg S.A."/>
            <person name="Marcus D.N."/>
            <person name="Dick G.J."/>
        </authorList>
    </citation>
    <scope>NUCLEOTIDE SEQUENCE [LARGE SCALE GENOMIC DNA]</scope>
    <source>
        <strain evidence="3">A7</strain>
    </source>
</reference>
<accession>A0A1W9KR12</accession>
<dbReference type="AlphaFoldDB" id="A0A1W9KR12"/>
<keyword evidence="2" id="KW-1133">Transmembrane helix</keyword>
<keyword evidence="2" id="KW-0472">Membrane</keyword>
<evidence type="ECO:0000313" key="4">
    <source>
        <dbReference type="Proteomes" id="UP000192505"/>
    </source>
</evidence>
<name>A0A1W9KR12_9BURK</name>
<proteinExistence type="predicted"/>
<evidence type="ECO:0000256" key="2">
    <source>
        <dbReference type="SAM" id="Phobius"/>
    </source>
</evidence>
<sequence>MKARDPSFAKRYGRVAGLLLLLALVLAVGYWLYSMFSTPAKSTRKRAVQEIALIKPPPPPPPPKTPPPPPPKQEQEKIDVPKPEAMPDKPSEAPPPGPDLAIDAAGSGSGDGFGLVGKPGGTDLLATGGGTVGSRFAWYSALVKERIQDAVIKDKKLRSATNYQRQVHVWINSAGAVTRVELIGPGDNPNLDDALRQALRNVAAVREGAPSDMPQPIKLRIYAQS</sequence>
<comment type="caution">
    <text evidence="3">The sequence shown here is derived from an EMBL/GenBank/DDBJ whole genome shotgun (WGS) entry which is preliminary data.</text>
</comment>
<evidence type="ECO:0000256" key="1">
    <source>
        <dbReference type="SAM" id="MobiDB-lite"/>
    </source>
</evidence>
<dbReference type="Proteomes" id="UP000192505">
    <property type="component" value="Unassembled WGS sequence"/>
</dbReference>
<dbReference type="SUPFAM" id="SSF74653">
    <property type="entry name" value="TolA/TonB C-terminal domain"/>
    <property type="match status" value="1"/>
</dbReference>
<gene>
    <name evidence="3" type="ORF">BWK72_16295</name>
</gene>
<dbReference type="EMBL" id="MTEI01000014">
    <property type="protein sequence ID" value="OQW86646.1"/>
    <property type="molecule type" value="Genomic_DNA"/>
</dbReference>
<feature type="transmembrane region" description="Helical" evidence="2">
    <location>
        <begin position="12"/>
        <end position="33"/>
    </location>
</feature>
<feature type="compositionally biased region" description="Basic and acidic residues" evidence="1">
    <location>
        <begin position="73"/>
        <end position="91"/>
    </location>
</feature>